<reference evidence="10" key="1">
    <citation type="journal article" date="2014" name="Int. J. Syst. Evol. Microbiol.">
        <title>Complete genome sequence of Corynebacterium casei LMG S-19264T (=DSM 44701T), isolated from a smear-ripened cheese.</title>
        <authorList>
            <consortium name="US DOE Joint Genome Institute (JGI-PGF)"/>
            <person name="Walter F."/>
            <person name="Albersmeier A."/>
            <person name="Kalinowski J."/>
            <person name="Ruckert C."/>
        </authorList>
    </citation>
    <scope>NUCLEOTIDE SEQUENCE</scope>
    <source>
        <strain evidence="10">JCM 14719</strain>
    </source>
</reference>
<dbReference type="PANTHER" id="PTHR32328">
    <property type="entry name" value="L-SERYL-TRNA(SEC) SELENIUM TRANSFERASE"/>
    <property type="match status" value="1"/>
</dbReference>
<dbReference type="Gene3D" id="3.40.640.10">
    <property type="entry name" value="Type I PLP-dependent aspartate aminotransferase-like (Major domain)"/>
    <property type="match status" value="1"/>
</dbReference>
<dbReference type="RefSeq" id="WP_229725580.1">
    <property type="nucleotide sequence ID" value="NZ_BMOF01000003.1"/>
</dbReference>
<comment type="catalytic activity">
    <reaction evidence="8">
        <text>L-seryl-tRNA(Sec) + selenophosphate + H(+) = L-selenocysteinyl-tRNA(Sec) + phosphate</text>
        <dbReference type="Rhea" id="RHEA:22728"/>
        <dbReference type="Rhea" id="RHEA-COMP:9742"/>
        <dbReference type="Rhea" id="RHEA-COMP:9743"/>
        <dbReference type="ChEBI" id="CHEBI:15378"/>
        <dbReference type="ChEBI" id="CHEBI:16144"/>
        <dbReference type="ChEBI" id="CHEBI:43474"/>
        <dbReference type="ChEBI" id="CHEBI:78533"/>
        <dbReference type="ChEBI" id="CHEBI:78573"/>
        <dbReference type="EC" id="2.9.1.1"/>
    </reaction>
</comment>
<dbReference type="InterPro" id="IPR015424">
    <property type="entry name" value="PyrdxlP-dep_Trfase"/>
</dbReference>
<dbReference type="Proteomes" id="UP000637720">
    <property type="component" value="Unassembled WGS sequence"/>
</dbReference>
<dbReference type="GO" id="GO:0005737">
    <property type="term" value="C:cytoplasm"/>
    <property type="evidence" value="ECO:0007669"/>
    <property type="project" value="UniProtKB-SubCell"/>
</dbReference>
<evidence type="ECO:0000256" key="9">
    <source>
        <dbReference type="PIRSR" id="PIRSR618319-50"/>
    </source>
</evidence>
<comment type="cofactor">
    <cofactor evidence="1 8 9">
        <name>pyridoxal 5'-phosphate</name>
        <dbReference type="ChEBI" id="CHEBI:597326"/>
    </cofactor>
</comment>
<evidence type="ECO:0000256" key="5">
    <source>
        <dbReference type="ARBA" id="ARBA00022917"/>
    </source>
</evidence>
<comment type="similarity">
    <text evidence="7 8">Belongs to the SelA family.</text>
</comment>
<feature type="modified residue" description="N6-(pyridoxal phosphate)lysine" evidence="8 9">
    <location>
        <position position="296"/>
    </location>
</feature>
<keyword evidence="11" id="KW-1185">Reference proteome</keyword>
<keyword evidence="3 8" id="KW-0808">Transferase</keyword>
<dbReference type="PANTHER" id="PTHR32328:SF0">
    <property type="entry name" value="L-SERYL-TRNA(SEC) SELENIUM TRANSFERASE"/>
    <property type="match status" value="1"/>
</dbReference>
<dbReference type="InterPro" id="IPR018319">
    <property type="entry name" value="SelA-like"/>
</dbReference>
<evidence type="ECO:0000313" key="10">
    <source>
        <dbReference type="EMBL" id="GGJ92637.1"/>
    </source>
</evidence>
<evidence type="ECO:0000256" key="4">
    <source>
        <dbReference type="ARBA" id="ARBA00022898"/>
    </source>
</evidence>
<dbReference type="SUPFAM" id="SSF53383">
    <property type="entry name" value="PLP-dependent transferases"/>
    <property type="match status" value="1"/>
</dbReference>
<proteinExistence type="inferred from homology"/>
<dbReference type="GO" id="GO:0001514">
    <property type="term" value="P:selenocysteine incorporation"/>
    <property type="evidence" value="ECO:0007669"/>
    <property type="project" value="UniProtKB-UniRule"/>
</dbReference>
<dbReference type="Gene3D" id="3.90.1150.180">
    <property type="match status" value="1"/>
</dbReference>
<keyword evidence="6 8" id="KW-0711">Selenium</keyword>
<comment type="subcellular location">
    <subcellularLocation>
        <location evidence="8">Cytoplasm</location>
    </subcellularLocation>
</comment>
<dbReference type="UniPathway" id="UPA00906">
    <property type="reaction ID" value="UER00896"/>
</dbReference>
<organism evidence="10 11">
    <name type="scientific">Calditerricola satsumensis</name>
    <dbReference type="NCBI Taxonomy" id="373054"/>
    <lineage>
        <taxon>Bacteria</taxon>
        <taxon>Bacillati</taxon>
        <taxon>Bacillota</taxon>
        <taxon>Bacilli</taxon>
        <taxon>Bacillales</taxon>
        <taxon>Bacillaceae</taxon>
        <taxon>Calditerricola</taxon>
    </lineage>
</organism>
<dbReference type="InterPro" id="IPR015421">
    <property type="entry name" value="PyrdxlP-dep_Trfase_major"/>
</dbReference>
<evidence type="ECO:0000256" key="6">
    <source>
        <dbReference type="ARBA" id="ARBA00023266"/>
    </source>
</evidence>
<sequence length="474" mass="51431">MSSLHERLRSLPAVHQMLADPAVVRACEAWGIGRAHATRVIQETIAALREELQSGARTVVTREEVVDACVAALRDLATPRLRPVINGTGIVLHTNLGRAVLAAEAADAMAQAARQYTNLELELETGTRGSRHALVEGLICRLTGAEAAMVVNNNAAAVFLALRELASGKEVIVSRGELVEIGGSFRVPDIMAESGARLVEVGTTNRTRLADYEKAITDETALLLKVHRSNFCLVGFTESVSAAELAVLGRRRGIPVYEDLGSGVLFDLRPFGIGNEPTVQDSLRAGVALVSFSGDKLLGGPQAGILAGRRDLIRRLKRHPLARALRCDKFTLAALEATLRLYLDPERAKARIPTLRMLLATPSEIAARARRYVAEIARYYPGNVELVDDRSEAGGGSLPGVALPTVAVAFSPHPDWPAHRLERRFRLGDPPVLGRVQEDRFLLDFRTIRDEEIPALVARTRELLTSGRDASPHP</sequence>
<dbReference type="GO" id="GO:0001717">
    <property type="term" value="P:conversion of seryl-tRNAsec to selenocys-tRNAsec"/>
    <property type="evidence" value="ECO:0007669"/>
    <property type="project" value="UniProtKB-UniRule"/>
</dbReference>
<evidence type="ECO:0000256" key="3">
    <source>
        <dbReference type="ARBA" id="ARBA00022679"/>
    </source>
</evidence>
<reference evidence="10" key="2">
    <citation type="submission" date="2020-09" db="EMBL/GenBank/DDBJ databases">
        <authorList>
            <person name="Sun Q."/>
            <person name="Ohkuma M."/>
        </authorList>
    </citation>
    <scope>NUCLEOTIDE SEQUENCE</scope>
    <source>
        <strain evidence="10">JCM 14719</strain>
    </source>
</reference>
<comment type="pathway">
    <text evidence="8">Aminoacyl-tRNA biosynthesis; selenocysteinyl-tRNA(Sec) biosynthesis; selenocysteinyl-tRNA(Sec) from L-seryl-tRNA(Sec) (bacterial route): step 1/1.</text>
</comment>
<protein>
    <recommendedName>
        <fullName evidence="8">L-seryl-tRNA(Sec) selenium transferase</fullName>
        <ecNumber evidence="8">2.9.1.1</ecNumber>
    </recommendedName>
    <alternativeName>
        <fullName evidence="8">Selenocysteine synthase</fullName>
        <shortName evidence="8">Sec synthase</shortName>
    </alternativeName>
    <alternativeName>
        <fullName evidence="8">Selenocysteinyl-tRNA(Sec) synthase</fullName>
    </alternativeName>
</protein>
<gene>
    <name evidence="8 10" type="primary">selA</name>
    <name evidence="10" type="ORF">GCM10007043_02880</name>
</gene>
<dbReference type="InterPro" id="IPR004534">
    <property type="entry name" value="SelA_trans"/>
</dbReference>
<evidence type="ECO:0000256" key="7">
    <source>
        <dbReference type="ARBA" id="ARBA00044507"/>
    </source>
</evidence>
<keyword evidence="4 8" id="KW-0663">Pyridoxal phosphate</keyword>
<dbReference type="GO" id="GO:0004125">
    <property type="term" value="F:L-seryl-tRNA(Sec) selenium transferase activity"/>
    <property type="evidence" value="ECO:0007669"/>
    <property type="project" value="UniProtKB-UniRule"/>
</dbReference>
<keyword evidence="5 8" id="KW-0648">Protein biosynthesis</keyword>
<dbReference type="EC" id="2.9.1.1" evidence="8"/>
<keyword evidence="2 8" id="KW-0963">Cytoplasm</keyword>
<dbReference type="Pfam" id="PF03841">
    <property type="entry name" value="SelA"/>
    <property type="match status" value="1"/>
</dbReference>
<comment type="caution">
    <text evidence="10">The sequence shown here is derived from an EMBL/GenBank/DDBJ whole genome shotgun (WGS) entry which is preliminary data.</text>
</comment>
<name>A0A8J3B3X9_9BACI</name>
<evidence type="ECO:0000256" key="8">
    <source>
        <dbReference type="HAMAP-Rule" id="MF_00423"/>
    </source>
</evidence>
<evidence type="ECO:0000313" key="11">
    <source>
        <dbReference type="Proteomes" id="UP000637720"/>
    </source>
</evidence>
<dbReference type="AlphaFoldDB" id="A0A8J3B3X9"/>
<accession>A0A8J3B3X9</accession>
<evidence type="ECO:0000256" key="1">
    <source>
        <dbReference type="ARBA" id="ARBA00001933"/>
    </source>
</evidence>
<evidence type="ECO:0000256" key="2">
    <source>
        <dbReference type="ARBA" id="ARBA00022490"/>
    </source>
</evidence>
<dbReference type="HAMAP" id="MF_00423">
    <property type="entry name" value="SelA"/>
    <property type="match status" value="1"/>
</dbReference>
<dbReference type="EMBL" id="BMOF01000003">
    <property type="protein sequence ID" value="GGJ92637.1"/>
    <property type="molecule type" value="Genomic_DNA"/>
</dbReference>
<dbReference type="NCBIfam" id="TIGR00474">
    <property type="entry name" value="selA"/>
    <property type="match status" value="1"/>
</dbReference>
<comment type="function">
    <text evidence="8">Converts seryl-tRNA(Sec) to selenocysteinyl-tRNA(Sec) required for selenoprotein biosynthesis.</text>
</comment>